<keyword evidence="1" id="KW-0175">Coiled coil</keyword>
<evidence type="ECO:0000256" key="2">
    <source>
        <dbReference type="SAM" id="Phobius"/>
    </source>
</evidence>
<comment type="caution">
    <text evidence="5">The sequence shown here is derived from an EMBL/GenBank/DDBJ whole genome shotgun (WGS) entry which is preliminary data.</text>
</comment>
<dbReference type="Gene3D" id="2.40.30.170">
    <property type="match status" value="1"/>
</dbReference>
<dbReference type="RefSeq" id="WP_186974657.1">
    <property type="nucleotide sequence ID" value="NZ_JACOOH010000001.1"/>
</dbReference>
<protein>
    <submittedName>
        <fullName evidence="5">Efflux RND transporter periplasmic adaptor subunit</fullName>
    </submittedName>
</protein>
<dbReference type="Gene3D" id="2.40.50.100">
    <property type="match status" value="1"/>
</dbReference>
<dbReference type="Gene3D" id="1.10.287.470">
    <property type="entry name" value="Helix hairpin bin"/>
    <property type="match status" value="1"/>
</dbReference>
<accession>A0ABR7CVT6</accession>
<dbReference type="PANTHER" id="PTHR30438">
    <property type="entry name" value="36 KDA ANTIGEN-RELATED"/>
    <property type="match status" value="1"/>
</dbReference>
<name>A0ABR7CVT6_9BACT</name>
<reference evidence="5 6" key="1">
    <citation type="submission" date="2020-08" db="EMBL/GenBank/DDBJ databases">
        <title>Genome public.</title>
        <authorList>
            <person name="Liu C."/>
            <person name="Sun Q."/>
        </authorList>
    </citation>
    <scope>NUCLEOTIDE SEQUENCE [LARGE SCALE GENOMIC DNA]</scope>
    <source>
        <strain evidence="5 6">NSJ-56</strain>
    </source>
</reference>
<dbReference type="Proteomes" id="UP000646484">
    <property type="component" value="Unassembled WGS sequence"/>
</dbReference>
<evidence type="ECO:0000256" key="1">
    <source>
        <dbReference type="SAM" id="Coils"/>
    </source>
</evidence>
<keyword evidence="2" id="KW-1133">Transmembrane helix</keyword>
<evidence type="ECO:0000259" key="4">
    <source>
        <dbReference type="Pfam" id="PF25917"/>
    </source>
</evidence>
<keyword evidence="2" id="KW-0472">Membrane</keyword>
<dbReference type="InterPro" id="IPR058624">
    <property type="entry name" value="MdtA-like_HH"/>
</dbReference>
<feature type="coiled-coil region" evidence="1">
    <location>
        <begin position="151"/>
        <end position="182"/>
    </location>
</feature>
<evidence type="ECO:0000259" key="3">
    <source>
        <dbReference type="Pfam" id="PF25876"/>
    </source>
</evidence>
<feature type="domain" description="Multidrug resistance protein MdtA-like barrel-sandwich hybrid" evidence="4">
    <location>
        <begin position="48"/>
        <end position="239"/>
    </location>
</feature>
<evidence type="ECO:0000313" key="5">
    <source>
        <dbReference type="EMBL" id="MBC5619754.1"/>
    </source>
</evidence>
<dbReference type="PANTHER" id="PTHR30438:SF1">
    <property type="entry name" value="36 KDA ANTIGEN"/>
    <property type="match status" value="1"/>
</dbReference>
<feature type="transmembrane region" description="Helical" evidence="2">
    <location>
        <begin position="12"/>
        <end position="32"/>
    </location>
</feature>
<dbReference type="EMBL" id="JACOOH010000001">
    <property type="protein sequence ID" value="MBC5619754.1"/>
    <property type="molecule type" value="Genomic_DNA"/>
</dbReference>
<dbReference type="InterPro" id="IPR058625">
    <property type="entry name" value="MdtA-like_BSH"/>
</dbReference>
<proteinExistence type="predicted"/>
<dbReference type="Pfam" id="PF25917">
    <property type="entry name" value="BSH_RND"/>
    <property type="match status" value="1"/>
</dbReference>
<dbReference type="Pfam" id="PF25876">
    <property type="entry name" value="HH_MFP_RND"/>
    <property type="match status" value="1"/>
</dbReference>
<feature type="domain" description="Multidrug resistance protein MdtA-like alpha-helical hairpin" evidence="3">
    <location>
        <begin position="120"/>
        <end position="176"/>
    </location>
</feature>
<evidence type="ECO:0000313" key="6">
    <source>
        <dbReference type="Proteomes" id="UP000646484"/>
    </source>
</evidence>
<dbReference type="SUPFAM" id="SSF111369">
    <property type="entry name" value="HlyD-like secretion proteins"/>
    <property type="match status" value="3"/>
</dbReference>
<gene>
    <name evidence="5" type="ORF">H8S64_01435</name>
</gene>
<sequence>MKEEKKVSGKVLMFTGIVIIVFLVAIFGFIFWEPVPEVIQGEAEATEVRISGKVPGRIEKFLVDEGDRVKKGDTVAILDSPEVLAKLSQAQAAEDAAQAMSNKAQKGAREEQKAMAYQTWKKAQAALEVARKSYERVQKLYEGEVMSAQKRDEAEANYKAMLATEQAAKAQYEMARNGAEKEDKMAAEAQVNRAKGAVEEVSSYIKETFLVSPIDGEISERYPKVGELVGTGSPVMNVLDLEDMWVVFNVREDLLGDLKMGAEFTGYIPALGDKEVRLKVTYLKNMGTYAAWRATKTTGQYDAKTFEVKAVPMEKVEGLRPGMSVLKKI</sequence>
<keyword evidence="6" id="KW-1185">Reference proteome</keyword>
<keyword evidence="2" id="KW-0812">Transmembrane</keyword>
<organism evidence="5 6">
    <name type="scientific">Butyricimonas hominis</name>
    <dbReference type="NCBI Taxonomy" id="2763032"/>
    <lineage>
        <taxon>Bacteria</taxon>
        <taxon>Pseudomonadati</taxon>
        <taxon>Bacteroidota</taxon>
        <taxon>Bacteroidia</taxon>
        <taxon>Bacteroidales</taxon>
        <taxon>Odoribacteraceae</taxon>
        <taxon>Butyricimonas</taxon>
    </lineage>
</organism>